<proteinExistence type="inferred from homology"/>
<feature type="signal peptide" evidence="7">
    <location>
        <begin position="1"/>
        <end position="26"/>
    </location>
</feature>
<gene>
    <name evidence="9" type="ORF">IHE44_0012185</name>
    <name evidence="8" type="ORF">IHE44_014078</name>
</gene>
<dbReference type="InterPro" id="IPR043040">
    <property type="entry name" value="PLipase_B-like_dom1"/>
</dbReference>
<dbReference type="Gene3D" id="2.10.70.60">
    <property type="entry name" value="Phospholipase B-like, domain 1"/>
    <property type="match status" value="1"/>
</dbReference>
<keyword evidence="6" id="KW-0325">Glycoprotein</keyword>
<comment type="similarity">
    <text evidence="1">Belongs to the phospholipase B-like family.</text>
</comment>
<keyword evidence="3" id="KW-0378">Hydrolase</keyword>
<dbReference type="EMBL" id="JADDUC020000005">
    <property type="protein sequence ID" value="KAI1239077.1"/>
    <property type="molecule type" value="Genomic_DNA"/>
</dbReference>
<evidence type="ECO:0000256" key="5">
    <source>
        <dbReference type="ARBA" id="ARBA00023098"/>
    </source>
</evidence>
<dbReference type="Proteomes" id="UP000618051">
    <property type="component" value="Unassembled WGS sequence"/>
</dbReference>
<evidence type="ECO:0000256" key="7">
    <source>
        <dbReference type="SAM" id="SignalP"/>
    </source>
</evidence>
<keyword evidence="4" id="KW-0442">Lipid degradation</keyword>
<sequence length="900" mass="101204">MARAGGSACRCCWALILLWAAADGRAELRYATVYWNRAQKILQVRNTLDRSGDAYGFYNNSLQTTGWGVLEIRAGYGTQTLSNEDIMYVAGFLEGYLTAPQMYDHAANMYPQLIKTPAIRSGVQNFMRKQDQWTRQQIRNNKDDPFWRHAGYIIAQLDGLYMGAVEWAKLHKQTPLSNFDVQFLNAVGDLLDLIPALFEYSARGGQCNMDPGGHGRYQWDMGHCSALIKVLPGYENIYFAHSSWFTYAATLRIYKHWNFNIVDPYTSTSRLSFSSYPGFLVSLDDFYILGSGLVMLQTTNSVFNETLIKQVVPESLLAWQRVRIANMMANDGKTWAETFSKCNSGTYNNQYMVLDLKKVKLQRSLDDGALYIVEQIPTLVEYSDQTSVLRKGYWPSYNIPFHEKIYNLSGYASYVVKYGMDFSYELAPRAKIFRRDQGKVTNLESMKYIMRYNNYQRDPYAEHNPCNTICCREDLNPSLPVPAGCYDSKVSDFRLAAAFTASAINGPPVQGGLPVFSWRRFNRTRHQGLPESYNFDFVTMRPILIDEKQVAQLSVHLSYHHSCSQSRMCCKLFPIKCVFSMGDQSLLYSMRLSVALSRLPLCGQSSWQCQAARVEMCGSLTRDLSLGMDQPMQLPSAIFAALSAVAGECDSEMAVGARALHITPSYLCLHQGVKSLGCLALDVLCVIKLLHSSCCAVLCASFVAQASQVDLLVLTTAARSSSSSLHSCISDQRRHGPIPLVIKKRKVFQVLWLLTLPGFQFWLKRDLVGRWKWEVVVINLSCHNEKIFFSQCLEEVTSLSRTIKIVISNASFHMLYHPPFLKFSSKLTPPSSSGRTLHSLSSNRGHSLSQHPLSVAGDMGKGFISACPGQAAQHSFGSLLVLCCWLRFASQPTAGIFQFP</sequence>
<organism evidence="8">
    <name type="scientific">Lamprotornis superbus</name>
    <dbReference type="NCBI Taxonomy" id="245042"/>
    <lineage>
        <taxon>Eukaryota</taxon>
        <taxon>Metazoa</taxon>
        <taxon>Chordata</taxon>
        <taxon>Craniata</taxon>
        <taxon>Vertebrata</taxon>
        <taxon>Euteleostomi</taxon>
        <taxon>Archelosauria</taxon>
        <taxon>Archosauria</taxon>
        <taxon>Dinosauria</taxon>
        <taxon>Saurischia</taxon>
        <taxon>Theropoda</taxon>
        <taxon>Coelurosauria</taxon>
        <taxon>Aves</taxon>
        <taxon>Neognathae</taxon>
        <taxon>Neoaves</taxon>
        <taxon>Telluraves</taxon>
        <taxon>Australaves</taxon>
        <taxon>Passeriformes</taxon>
        <taxon>Sturnidae</taxon>
        <taxon>Lamprotornis</taxon>
    </lineage>
</organism>
<keyword evidence="10" id="KW-1185">Reference proteome</keyword>
<evidence type="ECO:0000256" key="2">
    <source>
        <dbReference type="ARBA" id="ARBA00022729"/>
    </source>
</evidence>
<reference evidence="9 10" key="2">
    <citation type="journal article" date="2021" name="J. Hered.">
        <title>Feather Gene Expression Elucidates the Developmental Basis of Plumage Iridescence in African Starlings.</title>
        <authorList>
            <person name="Rubenstein D.R."/>
            <person name="Corvelo A."/>
            <person name="MacManes M.D."/>
            <person name="Maia R."/>
            <person name="Narzisi G."/>
            <person name="Rousaki A."/>
            <person name="Vandenabeele P."/>
            <person name="Shawkey M.D."/>
            <person name="Solomon J."/>
        </authorList>
    </citation>
    <scope>NUCLEOTIDE SEQUENCE [LARGE SCALE GENOMIC DNA]</scope>
    <source>
        <strain evidence="9">SS15</strain>
    </source>
</reference>
<dbReference type="PANTHER" id="PTHR12370">
    <property type="entry name" value="PHOSPHOLIPASE B-RELATED"/>
    <property type="match status" value="1"/>
</dbReference>
<dbReference type="InterPro" id="IPR043041">
    <property type="entry name" value="PLipase_B-like_dom2"/>
</dbReference>
<name>A0A835NRA4_9PASS</name>
<keyword evidence="5" id="KW-0443">Lipid metabolism</keyword>
<dbReference type="Pfam" id="PF04916">
    <property type="entry name" value="Phospholip_B"/>
    <property type="match status" value="1"/>
</dbReference>
<dbReference type="PANTHER" id="PTHR12370:SF1">
    <property type="entry name" value="PHOSPHOLIPASE B-LIKE 1"/>
    <property type="match status" value="1"/>
</dbReference>
<evidence type="ECO:0008006" key="11">
    <source>
        <dbReference type="Google" id="ProtNLM"/>
    </source>
</evidence>
<dbReference type="InterPro" id="IPR043042">
    <property type="entry name" value="PLipase_B-like_dom3"/>
</dbReference>
<dbReference type="GO" id="GO:0009395">
    <property type="term" value="P:phospholipid catabolic process"/>
    <property type="evidence" value="ECO:0007669"/>
    <property type="project" value="TreeGrafter"/>
</dbReference>
<dbReference type="AlphaFoldDB" id="A0A835NRA4"/>
<dbReference type="GO" id="GO:0004620">
    <property type="term" value="F:phospholipase activity"/>
    <property type="evidence" value="ECO:0007669"/>
    <property type="project" value="InterPro"/>
</dbReference>
<accession>A0A835NRA4</accession>
<dbReference type="OrthoDB" id="419508at2759"/>
<evidence type="ECO:0000256" key="6">
    <source>
        <dbReference type="ARBA" id="ARBA00023180"/>
    </source>
</evidence>
<evidence type="ECO:0000313" key="8">
    <source>
        <dbReference type="EMBL" id="KAG0119624.1"/>
    </source>
</evidence>
<protein>
    <recommendedName>
        <fullName evidence="11">Phospholipase B-like</fullName>
    </recommendedName>
</protein>
<dbReference type="EMBL" id="JADDUC010000082">
    <property type="protein sequence ID" value="KAG0119624.1"/>
    <property type="molecule type" value="Genomic_DNA"/>
</dbReference>
<keyword evidence="2 7" id="KW-0732">Signal</keyword>
<comment type="caution">
    <text evidence="8">The sequence shown here is derived from an EMBL/GenBank/DDBJ whole genome shotgun (WGS) entry which is preliminary data.</text>
</comment>
<evidence type="ECO:0000256" key="3">
    <source>
        <dbReference type="ARBA" id="ARBA00022801"/>
    </source>
</evidence>
<evidence type="ECO:0000313" key="10">
    <source>
        <dbReference type="Proteomes" id="UP000618051"/>
    </source>
</evidence>
<evidence type="ECO:0000256" key="1">
    <source>
        <dbReference type="ARBA" id="ARBA00007835"/>
    </source>
</evidence>
<evidence type="ECO:0000256" key="4">
    <source>
        <dbReference type="ARBA" id="ARBA00022963"/>
    </source>
</evidence>
<reference evidence="8" key="1">
    <citation type="submission" date="2020-10" db="EMBL/GenBank/DDBJ databases">
        <title>Feather gene expression reveals the developmental basis of iridescence in African starlings.</title>
        <authorList>
            <person name="Rubenstein D.R."/>
        </authorList>
    </citation>
    <scope>NUCLEOTIDE SEQUENCE</scope>
    <source>
        <strain evidence="8">SS15</strain>
        <tissue evidence="8">Liver</tissue>
    </source>
</reference>
<dbReference type="Gene3D" id="1.10.439.20">
    <property type="entry name" value="Phospholipase B-like, domain 2"/>
    <property type="match status" value="1"/>
</dbReference>
<feature type="chain" id="PRO_5032997002" description="Phospholipase B-like" evidence="7">
    <location>
        <begin position="27"/>
        <end position="900"/>
    </location>
</feature>
<evidence type="ECO:0000313" key="9">
    <source>
        <dbReference type="EMBL" id="KAI1239077.1"/>
    </source>
</evidence>
<dbReference type="GO" id="GO:0005576">
    <property type="term" value="C:extracellular region"/>
    <property type="evidence" value="ECO:0007669"/>
    <property type="project" value="TreeGrafter"/>
</dbReference>
<dbReference type="InterPro" id="IPR007000">
    <property type="entry name" value="PLipase_B-like"/>
</dbReference>
<reference evidence="9" key="3">
    <citation type="submission" date="2022-01" db="EMBL/GenBank/DDBJ databases">
        <authorList>
            <person name="Rubenstein D.R."/>
        </authorList>
    </citation>
    <scope>NUCLEOTIDE SEQUENCE</scope>
    <source>
        <strain evidence="9">SS15</strain>
        <tissue evidence="9">Liver</tissue>
    </source>
</reference>
<dbReference type="Gene3D" id="3.60.60.20">
    <property type="match status" value="1"/>
</dbReference>